<protein>
    <submittedName>
        <fullName evidence="4">RNA methyltransferase</fullName>
    </submittedName>
</protein>
<proteinExistence type="predicted"/>
<dbReference type="EMBL" id="JAMQBK010000060">
    <property type="protein sequence ID" value="MCM2373093.1"/>
    <property type="molecule type" value="Genomic_DNA"/>
</dbReference>
<evidence type="ECO:0000313" key="4">
    <source>
        <dbReference type="EMBL" id="MCM2373093.1"/>
    </source>
</evidence>
<evidence type="ECO:0000256" key="2">
    <source>
        <dbReference type="ARBA" id="ARBA00022679"/>
    </source>
</evidence>
<evidence type="ECO:0000313" key="5">
    <source>
        <dbReference type="Proteomes" id="UP001202961"/>
    </source>
</evidence>
<dbReference type="InterPro" id="IPR029026">
    <property type="entry name" value="tRNA_m1G_MTases_N"/>
</dbReference>
<dbReference type="SUPFAM" id="SSF55315">
    <property type="entry name" value="L30e-like"/>
    <property type="match status" value="1"/>
</dbReference>
<comment type="caution">
    <text evidence="4">The sequence shown here is derived from an EMBL/GenBank/DDBJ whole genome shotgun (WGS) entry which is preliminary data.</text>
</comment>
<dbReference type="Pfam" id="PF00588">
    <property type="entry name" value="SpoU_methylase"/>
    <property type="match status" value="1"/>
</dbReference>
<dbReference type="InterPro" id="IPR029064">
    <property type="entry name" value="Ribosomal_eL30-like_sf"/>
</dbReference>
<keyword evidence="2" id="KW-0808">Transferase</keyword>
<keyword evidence="1 4" id="KW-0489">Methyltransferase</keyword>
<name>A0ABT0U817_9BACT</name>
<dbReference type="InterPro" id="IPR001537">
    <property type="entry name" value="SpoU_MeTrfase"/>
</dbReference>
<evidence type="ECO:0000259" key="3">
    <source>
        <dbReference type="Pfam" id="PF00588"/>
    </source>
</evidence>
<dbReference type="PANTHER" id="PTHR43191">
    <property type="entry name" value="RRNA METHYLTRANSFERASE 3"/>
    <property type="match status" value="1"/>
</dbReference>
<organism evidence="4 5">
    <name type="scientific">Aporhodopirellula aestuarii</name>
    <dbReference type="NCBI Taxonomy" id="2950107"/>
    <lineage>
        <taxon>Bacteria</taxon>
        <taxon>Pseudomonadati</taxon>
        <taxon>Planctomycetota</taxon>
        <taxon>Planctomycetia</taxon>
        <taxon>Pirellulales</taxon>
        <taxon>Pirellulaceae</taxon>
        <taxon>Aporhodopirellula</taxon>
    </lineage>
</organism>
<dbReference type="Gene3D" id="3.40.1280.10">
    <property type="match status" value="1"/>
</dbReference>
<dbReference type="SUPFAM" id="SSF75217">
    <property type="entry name" value="alpha/beta knot"/>
    <property type="match status" value="1"/>
</dbReference>
<dbReference type="Gene3D" id="3.30.1330.30">
    <property type="match status" value="1"/>
</dbReference>
<keyword evidence="5" id="KW-1185">Reference proteome</keyword>
<dbReference type="InterPro" id="IPR051259">
    <property type="entry name" value="rRNA_Methyltransferase"/>
</dbReference>
<dbReference type="PANTHER" id="PTHR43191:SF2">
    <property type="entry name" value="RRNA METHYLTRANSFERASE 3, MITOCHONDRIAL"/>
    <property type="match status" value="1"/>
</dbReference>
<dbReference type="Proteomes" id="UP001202961">
    <property type="component" value="Unassembled WGS sequence"/>
</dbReference>
<gene>
    <name evidence="4" type="ORF">NB063_20990</name>
</gene>
<feature type="domain" description="tRNA/rRNA methyltransferase SpoU type" evidence="3">
    <location>
        <begin position="122"/>
        <end position="279"/>
    </location>
</feature>
<dbReference type="GO" id="GO:0032259">
    <property type="term" value="P:methylation"/>
    <property type="evidence" value="ECO:0007669"/>
    <property type="project" value="UniProtKB-KW"/>
</dbReference>
<evidence type="ECO:0000256" key="1">
    <source>
        <dbReference type="ARBA" id="ARBA00022603"/>
    </source>
</evidence>
<accession>A0ABT0U817</accession>
<sequence>MEILRSSQNATIRRLIGLRNNRRRRAAGVVLVDGARETLRAIESGLRLLGFYEQIDSGSLPVGGGSELQIVRAHAVDLGVYRGVTRELFAKVCYGEAEDRCLAEFENPGDSIANLPPLAPGLILVLDQVEKPGNVGAVFRTADGAGVSAVLLSDCPSDRFNSNAIRGSLGAVFTVPSASGTAEEIADFLAGQVDGVFAMRVEGSTPLYTVDLRANGSRGRIAVVLGSESDGLGPRWQTWKKTDETHENASVDAPIAGIRLPMAGRVDSLNVSVSAALVAFETVRQRNNPGETDLRNNCF</sequence>
<dbReference type="GO" id="GO:0008168">
    <property type="term" value="F:methyltransferase activity"/>
    <property type="evidence" value="ECO:0007669"/>
    <property type="project" value="UniProtKB-KW"/>
</dbReference>
<reference evidence="4 5" key="1">
    <citation type="journal article" date="2022" name="Syst. Appl. Microbiol.">
        <title>Rhodopirellula aestuarii sp. nov., a novel member of the genus Rhodopirellula isolated from brackish sediments collected in the Tagus River estuary, Portugal.</title>
        <authorList>
            <person name="Vitorino I.R."/>
            <person name="Klimek D."/>
            <person name="Calusinska M."/>
            <person name="Lobo-da-Cunha A."/>
            <person name="Vasconcelos V."/>
            <person name="Lage O.M."/>
        </authorList>
    </citation>
    <scope>NUCLEOTIDE SEQUENCE [LARGE SCALE GENOMIC DNA]</scope>
    <source>
        <strain evidence="4 5">ICT_H3.1</strain>
    </source>
</reference>
<dbReference type="InterPro" id="IPR029028">
    <property type="entry name" value="Alpha/beta_knot_MTases"/>
</dbReference>
<dbReference type="RefSeq" id="WP_250930726.1">
    <property type="nucleotide sequence ID" value="NZ_JAMQBK010000060.1"/>
</dbReference>